<comment type="subcellular location">
    <subcellularLocation>
        <location evidence="1">Nucleus</location>
    </subcellularLocation>
</comment>
<feature type="compositionally biased region" description="Basic and acidic residues" evidence="8">
    <location>
        <begin position="36"/>
        <end position="58"/>
    </location>
</feature>
<dbReference type="PROSITE" id="PS50157">
    <property type="entry name" value="ZINC_FINGER_C2H2_2"/>
    <property type="match status" value="1"/>
</dbReference>
<keyword evidence="3" id="KW-0677">Repeat</keyword>
<evidence type="ECO:0000256" key="7">
    <source>
        <dbReference type="PROSITE-ProRule" id="PRU00042"/>
    </source>
</evidence>
<evidence type="ECO:0000313" key="11">
    <source>
        <dbReference type="Proteomes" id="UP000237246"/>
    </source>
</evidence>
<dbReference type="SUPFAM" id="SSF57667">
    <property type="entry name" value="beta-beta-alpha zinc fingers"/>
    <property type="match status" value="2"/>
</dbReference>
<dbReference type="GO" id="GO:0000981">
    <property type="term" value="F:DNA-binding transcription factor activity, RNA polymerase II-specific"/>
    <property type="evidence" value="ECO:0007669"/>
    <property type="project" value="TreeGrafter"/>
</dbReference>
<evidence type="ECO:0000256" key="3">
    <source>
        <dbReference type="ARBA" id="ARBA00022737"/>
    </source>
</evidence>
<organism evidence="10 11">
    <name type="scientific">Bambusicola thoracicus</name>
    <name type="common">Chinese bamboo-partridge</name>
    <name type="synonym">Perdix thoracica</name>
    <dbReference type="NCBI Taxonomy" id="9083"/>
    <lineage>
        <taxon>Eukaryota</taxon>
        <taxon>Metazoa</taxon>
        <taxon>Chordata</taxon>
        <taxon>Craniata</taxon>
        <taxon>Vertebrata</taxon>
        <taxon>Euteleostomi</taxon>
        <taxon>Archelosauria</taxon>
        <taxon>Archosauria</taxon>
        <taxon>Dinosauria</taxon>
        <taxon>Saurischia</taxon>
        <taxon>Theropoda</taxon>
        <taxon>Coelurosauria</taxon>
        <taxon>Aves</taxon>
        <taxon>Neognathae</taxon>
        <taxon>Galloanserae</taxon>
        <taxon>Galliformes</taxon>
        <taxon>Phasianidae</taxon>
        <taxon>Perdicinae</taxon>
        <taxon>Bambusicola</taxon>
    </lineage>
</organism>
<evidence type="ECO:0000256" key="8">
    <source>
        <dbReference type="SAM" id="MobiDB-lite"/>
    </source>
</evidence>
<dbReference type="Gene3D" id="3.30.160.60">
    <property type="entry name" value="Classic Zinc Finger"/>
    <property type="match status" value="1"/>
</dbReference>
<evidence type="ECO:0000256" key="2">
    <source>
        <dbReference type="ARBA" id="ARBA00022723"/>
    </source>
</evidence>
<gene>
    <name evidence="10" type="ORF">CIB84_017139</name>
</gene>
<feature type="region of interest" description="Disordered" evidence="8">
    <location>
        <begin position="1"/>
        <end position="102"/>
    </location>
</feature>
<dbReference type="Proteomes" id="UP000237246">
    <property type="component" value="Unassembled WGS sequence"/>
</dbReference>
<evidence type="ECO:0000256" key="1">
    <source>
        <dbReference type="ARBA" id="ARBA00004123"/>
    </source>
</evidence>
<sequence length="152" mass="17204">MTGELSPGDRITTIKEDVQKSGVSRRHSGCVSLGESRMDVRGGLEQGEHFKKPLESHPGKTARNPLDLSTAQKQHEEARSKKEEEKCQKRRQNPCDECGKNSERCSVGFKHQCTHSKETLYKCPDCAKCFKCHQRIHTGERPYSCPQCPQSF</sequence>
<dbReference type="GO" id="GO:0008270">
    <property type="term" value="F:zinc ion binding"/>
    <property type="evidence" value="ECO:0007669"/>
    <property type="project" value="UniProtKB-KW"/>
</dbReference>
<proteinExistence type="predicted"/>
<dbReference type="InterPro" id="IPR013087">
    <property type="entry name" value="Znf_C2H2_type"/>
</dbReference>
<comment type="caution">
    <text evidence="10">The sequence shown here is derived from an EMBL/GenBank/DDBJ whole genome shotgun (WGS) entry which is preliminary data.</text>
</comment>
<dbReference type="PANTHER" id="PTHR23226:SF416">
    <property type="entry name" value="FI01424P"/>
    <property type="match status" value="1"/>
</dbReference>
<name>A0A2P4S4Q4_BAMTH</name>
<dbReference type="PANTHER" id="PTHR23226">
    <property type="entry name" value="ZINC FINGER AND SCAN DOMAIN-CONTAINING"/>
    <property type="match status" value="1"/>
</dbReference>
<keyword evidence="6" id="KW-0539">Nucleus</keyword>
<feature type="domain" description="C2H2-type" evidence="9">
    <location>
        <begin position="121"/>
        <end position="142"/>
    </location>
</feature>
<evidence type="ECO:0000313" key="10">
    <source>
        <dbReference type="EMBL" id="POI19117.1"/>
    </source>
</evidence>
<dbReference type="GO" id="GO:0000978">
    <property type="term" value="F:RNA polymerase II cis-regulatory region sequence-specific DNA binding"/>
    <property type="evidence" value="ECO:0007669"/>
    <property type="project" value="TreeGrafter"/>
</dbReference>
<evidence type="ECO:0000256" key="5">
    <source>
        <dbReference type="ARBA" id="ARBA00022833"/>
    </source>
</evidence>
<protein>
    <recommendedName>
        <fullName evidence="9">C2H2-type domain-containing protein</fullName>
    </recommendedName>
</protein>
<dbReference type="EMBL" id="PPHD01108998">
    <property type="protein sequence ID" value="POI19117.1"/>
    <property type="molecule type" value="Genomic_DNA"/>
</dbReference>
<keyword evidence="11" id="KW-1185">Reference proteome</keyword>
<dbReference type="GO" id="GO:0005634">
    <property type="term" value="C:nucleus"/>
    <property type="evidence" value="ECO:0007669"/>
    <property type="project" value="UniProtKB-SubCell"/>
</dbReference>
<dbReference type="InterPro" id="IPR036236">
    <property type="entry name" value="Znf_C2H2_sf"/>
</dbReference>
<evidence type="ECO:0000256" key="4">
    <source>
        <dbReference type="ARBA" id="ARBA00022771"/>
    </source>
</evidence>
<keyword evidence="5" id="KW-0862">Zinc</keyword>
<keyword evidence="2" id="KW-0479">Metal-binding</keyword>
<dbReference type="AlphaFoldDB" id="A0A2P4S4Q4"/>
<evidence type="ECO:0000256" key="6">
    <source>
        <dbReference type="ARBA" id="ARBA00023242"/>
    </source>
</evidence>
<evidence type="ECO:0000259" key="9">
    <source>
        <dbReference type="PROSITE" id="PS50157"/>
    </source>
</evidence>
<feature type="non-terminal residue" evidence="10">
    <location>
        <position position="152"/>
    </location>
</feature>
<keyword evidence="4 7" id="KW-0863">Zinc-finger</keyword>
<dbReference type="OrthoDB" id="9120453at2759"/>
<accession>A0A2P4S4Q4</accession>
<feature type="compositionally biased region" description="Basic and acidic residues" evidence="8">
    <location>
        <begin position="73"/>
        <end position="102"/>
    </location>
</feature>
<reference evidence="10 11" key="1">
    <citation type="submission" date="2018-01" db="EMBL/GenBank/DDBJ databases">
        <title>Comparison of the Chinese Bamboo Partridge and Red Junglefowl genome sequences highlights the importance of demography in genome evolution.</title>
        <authorList>
            <person name="Tiley G.P."/>
            <person name="Kimball R.T."/>
            <person name="Braun E.L."/>
            <person name="Burleigh J.G."/>
        </authorList>
    </citation>
    <scope>NUCLEOTIDE SEQUENCE [LARGE SCALE GENOMIC DNA]</scope>
    <source>
        <strain evidence="10">RTK389</strain>
        <tissue evidence="10">Blood</tissue>
    </source>
</reference>